<keyword evidence="4" id="KW-0560">Oxidoreductase</keyword>
<keyword evidence="2" id="KW-0274">FAD</keyword>
<sequence length="547" mass="61486">MATSREMGAAAADAAPALDHDAIIIGAGMSGLYQLHRLRGLGLRVRVFEAGSGVGGTWYWNRYPGARFDSESYSYGYSFSQELLEEWSWSEHFAPQPETLRYLNHVADKFDLRRDIRFGSRVAAAHWREDFRGWDVALEDGSRHTARFLITAVGPLSAPTLPRIEGVETFRGEAFHTYHWPHHPVSFAGKRVAVIGTGATGVQTIQEVAKTAAHLTVFQRTPNWCAPLHNRPITEEEQRRIKAGYPGIFARCRESFACFLHTPDPRGAFEVTPEEREAFFEELYASPGFGIWQGNFRDVLTDREANAAITEFVARKIRQRVKDPAVAEKLIPKNHGFGTRRVPLETRYYEVYNQPNVRLVDLRETPIERITPQGIRTTDAEHEFDMIVYATGFDAITGSFDRIDIRGAGGQRLKDRWAGGPQTFMGVLVEGFPNMLMLMGPHTALGNIPRSIEYNVDWVTGLLRHMWERGLTRVDARPEAVAAWTDHVKAVGSGLLSNEVDSWFTGVNTNVEGKQTRIVARYSGSAPAYRAWCDEVAAKGYRELELA</sequence>
<dbReference type="SUPFAM" id="SSF51905">
    <property type="entry name" value="FAD/NAD(P)-binding domain"/>
    <property type="match status" value="3"/>
</dbReference>
<keyword evidence="3" id="KW-0521">NADP</keyword>
<dbReference type="Proteomes" id="UP001501588">
    <property type="component" value="Unassembled WGS sequence"/>
</dbReference>
<evidence type="ECO:0000313" key="5">
    <source>
        <dbReference type="EMBL" id="GAA0568203.1"/>
    </source>
</evidence>
<evidence type="ECO:0000313" key="6">
    <source>
        <dbReference type="Proteomes" id="UP001501588"/>
    </source>
</evidence>
<evidence type="ECO:0000256" key="4">
    <source>
        <dbReference type="ARBA" id="ARBA00023002"/>
    </source>
</evidence>
<evidence type="ECO:0000256" key="1">
    <source>
        <dbReference type="ARBA" id="ARBA00022630"/>
    </source>
</evidence>
<name>A0ABP3PKN4_9PROT</name>
<dbReference type="PANTHER" id="PTHR43098:SF5">
    <property type="entry name" value="DUAL-FUNCTIONAL MONOOXYGENASE_METHYLTRANSFERASE PSOF"/>
    <property type="match status" value="1"/>
</dbReference>
<protein>
    <submittedName>
        <fullName evidence="5">NAD(P)/FAD-dependent oxidoreductase</fullName>
    </submittedName>
</protein>
<dbReference type="EMBL" id="BAAAFZ010000006">
    <property type="protein sequence ID" value="GAA0568203.1"/>
    <property type="molecule type" value="Genomic_DNA"/>
</dbReference>
<dbReference type="InterPro" id="IPR036188">
    <property type="entry name" value="FAD/NAD-bd_sf"/>
</dbReference>
<reference evidence="6" key="1">
    <citation type="journal article" date="2019" name="Int. J. Syst. Evol. Microbiol.">
        <title>The Global Catalogue of Microorganisms (GCM) 10K type strain sequencing project: providing services to taxonomists for standard genome sequencing and annotation.</title>
        <authorList>
            <consortium name="The Broad Institute Genomics Platform"/>
            <consortium name="The Broad Institute Genome Sequencing Center for Infectious Disease"/>
            <person name="Wu L."/>
            <person name="Ma J."/>
        </authorList>
    </citation>
    <scope>NUCLEOTIDE SEQUENCE [LARGE SCALE GENOMIC DNA]</scope>
    <source>
        <strain evidence="6">JCM 9933</strain>
    </source>
</reference>
<evidence type="ECO:0000256" key="2">
    <source>
        <dbReference type="ARBA" id="ARBA00022827"/>
    </source>
</evidence>
<dbReference type="Gene3D" id="3.50.50.60">
    <property type="entry name" value="FAD/NAD(P)-binding domain"/>
    <property type="match status" value="2"/>
</dbReference>
<accession>A0ABP3PKN4</accession>
<evidence type="ECO:0000256" key="3">
    <source>
        <dbReference type="ARBA" id="ARBA00022857"/>
    </source>
</evidence>
<dbReference type="InterPro" id="IPR020946">
    <property type="entry name" value="Flavin_mOase-like"/>
</dbReference>
<comment type="caution">
    <text evidence="5">The sequence shown here is derived from an EMBL/GenBank/DDBJ whole genome shotgun (WGS) entry which is preliminary data.</text>
</comment>
<dbReference type="PANTHER" id="PTHR43098">
    <property type="entry name" value="L-ORNITHINE N(5)-MONOOXYGENASE-RELATED"/>
    <property type="match status" value="1"/>
</dbReference>
<gene>
    <name evidence="5" type="ORF">GCM10009416_02820</name>
</gene>
<dbReference type="InterPro" id="IPR050775">
    <property type="entry name" value="FAD-binding_Monooxygenases"/>
</dbReference>
<dbReference type="RefSeq" id="WP_343893336.1">
    <property type="nucleotide sequence ID" value="NZ_BAAAFZ010000006.1"/>
</dbReference>
<proteinExistence type="predicted"/>
<keyword evidence="6" id="KW-1185">Reference proteome</keyword>
<dbReference type="Pfam" id="PF00743">
    <property type="entry name" value="FMO-like"/>
    <property type="match status" value="1"/>
</dbReference>
<keyword evidence="1" id="KW-0285">Flavoprotein</keyword>
<organism evidence="5 6">
    <name type="scientific">Craurococcus roseus</name>
    <dbReference type="NCBI Taxonomy" id="77585"/>
    <lineage>
        <taxon>Bacteria</taxon>
        <taxon>Pseudomonadati</taxon>
        <taxon>Pseudomonadota</taxon>
        <taxon>Alphaproteobacteria</taxon>
        <taxon>Acetobacterales</taxon>
        <taxon>Acetobacteraceae</taxon>
        <taxon>Craurococcus</taxon>
    </lineage>
</organism>